<evidence type="ECO:0000313" key="4">
    <source>
        <dbReference type="Proteomes" id="UP000027153"/>
    </source>
</evidence>
<evidence type="ECO:0000256" key="1">
    <source>
        <dbReference type="ARBA" id="ARBA00023002"/>
    </source>
</evidence>
<dbReference type="PANTHER" id="PTHR11695">
    <property type="entry name" value="ALCOHOL DEHYDROGENASE RELATED"/>
    <property type="match status" value="1"/>
</dbReference>
<dbReference type="PROSITE" id="PS01162">
    <property type="entry name" value="QOR_ZETA_CRYSTAL"/>
    <property type="match status" value="1"/>
</dbReference>
<dbReference type="GO" id="GO:0016616">
    <property type="term" value="F:oxidoreductase activity, acting on the CH-OH group of donors, NAD or NADP as acceptor"/>
    <property type="evidence" value="ECO:0007669"/>
    <property type="project" value="UniProtKB-ARBA"/>
</dbReference>
<dbReference type="InterPro" id="IPR020843">
    <property type="entry name" value="ER"/>
</dbReference>
<reference evidence="3 4" key="1">
    <citation type="journal article" date="2013" name="Nature">
        <title>Anaerobic oxidation of methane coupled to nitrate reduction in a novel archaeal lineage.</title>
        <authorList>
            <person name="Haroon M.F."/>
            <person name="Hu S."/>
            <person name="Shi Y."/>
            <person name="Imelfort M."/>
            <person name="Keller J."/>
            <person name="Hugenholtz P."/>
            <person name="Yuan Z."/>
            <person name="Tyson G.W."/>
        </authorList>
    </citation>
    <scope>NUCLEOTIDE SEQUENCE [LARGE SCALE GENOMIC DNA]</scope>
    <source>
        <strain evidence="3 4">ANME-2d</strain>
    </source>
</reference>
<proteinExistence type="predicted"/>
<dbReference type="SUPFAM" id="SSF51735">
    <property type="entry name" value="NAD(P)-binding Rossmann-fold domains"/>
    <property type="match status" value="1"/>
</dbReference>
<dbReference type="RefSeq" id="WP_048089200.1">
    <property type="nucleotide sequence ID" value="NZ_JMIY01000001.1"/>
</dbReference>
<dbReference type="Proteomes" id="UP000027153">
    <property type="component" value="Unassembled WGS sequence"/>
</dbReference>
<dbReference type="GO" id="GO:0043168">
    <property type="term" value="F:anion binding"/>
    <property type="evidence" value="ECO:0007669"/>
    <property type="project" value="UniProtKB-ARBA"/>
</dbReference>
<comment type="caution">
    <text evidence="3">The sequence shown here is derived from an EMBL/GenBank/DDBJ whole genome shotgun (WGS) entry which is preliminary data.</text>
</comment>
<dbReference type="SMART" id="SM00829">
    <property type="entry name" value="PKS_ER"/>
    <property type="match status" value="1"/>
</dbReference>
<dbReference type="PANTHER" id="PTHR11695:SF294">
    <property type="entry name" value="RETICULON-4-INTERACTING PROTEIN 1, MITOCHONDRIAL"/>
    <property type="match status" value="1"/>
</dbReference>
<dbReference type="CDD" id="cd05289">
    <property type="entry name" value="MDR_like_2"/>
    <property type="match status" value="1"/>
</dbReference>
<dbReference type="PATRIC" id="fig|1392998.3.peg.471"/>
<gene>
    <name evidence="3" type="ORF">ANME2D_00110</name>
</gene>
<evidence type="ECO:0000259" key="2">
    <source>
        <dbReference type="SMART" id="SM00829"/>
    </source>
</evidence>
<dbReference type="AlphaFoldDB" id="A0A062V1T3"/>
<dbReference type="GO" id="GO:0030554">
    <property type="term" value="F:adenyl nucleotide binding"/>
    <property type="evidence" value="ECO:0007669"/>
    <property type="project" value="UniProtKB-ARBA"/>
</dbReference>
<dbReference type="InterPro" id="IPR011032">
    <property type="entry name" value="GroES-like_sf"/>
</dbReference>
<accession>A0A062V1T3</accession>
<dbReference type="InterPro" id="IPR036291">
    <property type="entry name" value="NAD(P)-bd_dom_sf"/>
</dbReference>
<keyword evidence="4" id="KW-1185">Reference proteome</keyword>
<dbReference type="GO" id="GO:0008270">
    <property type="term" value="F:zinc ion binding"/>
    <property type="evidence" value="ECO:0007669"/>
    <property type="project" value="InterPro"/>
</dbReference>
<sequence>MKTAQINKYGGSEVVKINKNAPKPTLSLGHLLVEVHAASVNPVDWKIREGYMKQMVPLQFPATLGGDFSGVVEEVGEGVLGFKIGDEVYGYASILSGGSGSFAEFALADAKSTAHKPKNTSHVEAAALPLTGVSAWQALVDHIGLSRGEKILIHGGAGGIGSVAIQVAKHLGAYVATTVSARDIPYVKELGADEAIDYKNQSFENMLHGYDAVYDTVGGETYLKSFKVLKRGGIIVSMLEQPRSELMERYGVKAIGQLTQVTSERLSKLAELVDKRAIRVHVDKTFSLEQAGEALEYQQKGHPRGKVVLKIKT</sequence>
<dbReference type="InterPro" id="IPR050700">
    <property type="entry name" value="YIM1/Zinc_Alcohol_DH_Fams"/>
</dbReference>
<dbReference type="InterPro" id="IPR002364">
    <property type="entry name" value="Quin_OxRdtase/zeta-crystal_CS"/>
</dbReference>
<feature type="domain" description="Enoyl reductase (ER)" evidence="2">
    <location>
        <begin position="10"/>
        <end position="309"/>
    </location>
</feature>
<dbReference type="Gene3D" id="3.40.50.720">
    <property type="entry name" value="NAD(P)-binding Rossmann-like Domain"/>
    <property type="match status" value="1"/>
</dbReference>
<protein>
    <submittedName>
        <fullName evidence="3">Zn-dependent oxidoreductase, NADPH:quinone reductase</fullName>
    </submittedName>
</protein>
<dbReference type="Pfam" id="PF13602">
    <property type="entry name" value="ADH_zinc_N_2"/>
    <property type="match status" value="1"/>
</dbReference>
<keyword evidence="1" id="KW-0560">Oxidoreductase</keyword>
<organism evidence="3 4">
    <name type="scientific">Candidatus Methanoperedens nitratireducens</name>
    <dbReference type="NCBI Taxonomy" id="1392998"/>
    <lineage>
        <taxon>Archaea</taxon>
        <taxon>Methanobacteriati</taxon>
        <taxon>Methanobacteriota</taxon>
        <taxon>Stenosarchaea group</taxon>
        <taxon>Methanomicrobia</taxon>
        <taxon>Methanosarcinales</taxon>
        <taxon>ANME-2 cluster</taxon>
        <taxon>Candidatus Methanoperedentaceae</taxon>
        <taxon>Candidatus Methanoperedens</taxon>
    </lineage>
</organism>
<name>A0A062V1T3_9EURY</name>
<dbReference type="GO" id="GO:0044281">
    <property type="term" value="P:small molecule metabolic process"/>
    <property type="evidence" value="ECO:0007669"/>
    <property type="project" value="UniProtKB-ARBA"/>
</dbReference>
<dbReference type="SUPFAM" id="SSF50129">
    <property type="entry name" value="GroES-like"/>
    <property type="match status" value="1"/>
</dbReference>
<evidence type="ECO:0000313" key="3">
    <source>
        <dbReference type="EMBL" id="KCZ73051.1"/>
    </source>
</evidence>
<dbReference type="EMBL" id="JMIY01000001">
    <property type="protein sequence ID" value="KCZ73051.1"/>
    <property type="molecule type" value="Genomic_DNA"/>
</dbReference>
<dbReference type="OrthoDB" id="146629at2157"/>
<dbReference type="Gene3D" id="3.90.180.10">
    <property type="entry name" value="Medium-chain alcohol dehydrogenases, catalytic domain"/>
    <property type="match status" value="1"/>
</dbReference>
<dbReference type="Pfam" id="PF08240">
    <property type="entry name" value="ADH_N"/>
    <property type="match status" value="1"/>
</dbReference>
<dbReference type="InterPro" id="IPR013154">
    <property type="entry name" value="ADH-like_N"/>
</dbReference>